<evidence type="ECO:0000256" key="2">
    <source>
        <dbReference type="ARBA" id="ARBA00022741"/>
    </source>
</evidence>
<dbReference type="PROSITE" id="PS51421">
    <property type="entry name" value="RAS"/>
    <property type="match status" value="1"/>
</dbReference>
<dbReference type="GO" id="GO:0005525">
    <property type="term" value="F:GTP binding"/>
    <property type="evidence" value="ECO:0007669"/>
    <property type="project" value="InterPro"/>
</dbReference>
<dbReference type="PROSITE" id="PS51419">
    <property type="entry name" value="RAB"/>
    <property type="match status" value="1"/>
</dbReference>
<dbReference type="Gene3D" id="3.40.50.300">
    <property type="entry name" value="P-loop containing nucleotide triphosphate hydrolases"/>
    <property type="match status" value="1"/>
</dbReference>
<proteinExistence type="inferred from homology"/>
<dbReference type="GO" id="GO:0003924">
    <property type="term" value="F:GTPase activity"/>
    <property type="evidence" value="ECO:0007669"/>
    <property type="project" value="InterPro"/>
</dbReference>
<dbReference type="GeneTree" id="ENSGT00940000161833"/>
<evidence type="ECO:0000256" key="3">
    <source>
        <dbReference type="SAM" id="MobiDB-lite"/>
    </source>
</evidence>
<dbReference type="Ensembl" id="ENSCSAVT00000009133.1">
    <property type="protein sequence ID" value="ENSCSAVP00000009019.1"/>
    <property type="gene ID" value="ENSCSAVG00000005333.1"/>
</dbReference>
<dbReference type="FunFam" id="3.40.50.300:FF:001447">
    <property type="entry name" value="Ras-related protein Rab-1B"/>
    <property type="match status" value="1"/>
</dbReference>
<dbReference type="PRINTS" id="PR00449">
    <property type="entry name" value="RASTRNSFRMNG"/>
</dbReference>
<name>H2YUK9_CIOSA</name>
<dbReference type="SUPFAM" id="SSF52540">
    <property type="entry name" value="P-loop containing nucleoside triphosphate hydrolases"/>
    <property type="match status" value="1"/>
</dbReference>
<dbReference type="Proteomes" id="UP000007875">
    <property type="component" value="Unassembled WGS sequence"/>
</dbReference>
<dbReference type="InterPro" id="IPR001806">
    <property type="entry name" value="Small_GTPase"/>
</dbReference>
<organism evidence="4 5">
    <name type="scientific">Ciona savignyi</name>
    <name type="common">Pacific transparent sea squirt</name>
    <dbReference type="NCBI Taxonomy" id="51511"/>
    <lineage>
        <taxon>Eukaryota</taxon>
        <taxon>Metazoa</taxon>
        <taxon>Chordata</taxon>
        <taxon>Tunicata</taxon>
        <taxon>Ascidiacea</taxon>
        <taxon>Phlebobranchia</taxon>
        <taxon>Cionidae</taxon>
        <taxon>Ciona</taxon>
    </lineage>
</organism>
<dbReference type="eggNOG" id="KOG0078">
    <property type="taxonomic scope" value="Eukaryota"/>
</dbReference>
<reference evidence="5" key="1">
    <citation type="submission" date="2003-08" db="EMBL/GenBank/DDBJ databases">
        <authorList>
            <person name="Birren B."/>
            <person name="Nusbaum C."/>
            <person name="Abebe A."/>
            <person name="Abouelleil A."/>
            <person name="Adekoya E."/>
            <person name="Ait-zahra M."/>
            <person name="Allen N."/>
            <person name="Allen T."/>
            <person name="An P."/>
            <person name="Anderson M."/>
            <person name="Anderson S."/>
            <person name="Arachchi H."/>
            <person name="Armbruster J."/>
            <person name="Bachantsang P."/>
            <person name="Baldwin J."/>
            <person name="Barry A."/>
            <person name="Bayul T."/>
            <person name="Blitshsteyn B."/>
            <person name="Bloom T."/>
            <person name="Blye J."/>
            <person name="Boguslavskiy L."/>
            <person name="Borowsky M."/>
            <person name="Boukhgalter B."/>
            <person name="Brunache A."/>
            <person name="Butler J."/>
            <person name="Calixte N."/>
            <person name="Calvo S."/>
            <person name="Camarata J."/>
            <person name="Campo K."/>
            <person name="Chang J."/>
            <person name="Cheshatsang Y."/>
            <person name="Citroen M."/>
            <person name="Collymore A."/>
            <person name="Considine T."/>
            <person name="Cook A."/>
            <person name="Cooke P."/>
            <person name="Corum B."/>
            <person name="Cuomo C."/>
            <person name="David R."/>
            <person name="Dawoe T."/>
            <person name="Degray S."/>
            <person name="Dodge S."/>
            <person name="Dooley K."/>
            <person name="Dorje P."/>
            <person name="Dorjee K."/>
            <person name="Dorris L."/>
            <person name="Duffey N."/>
            <person name="Dupes A."/>
            <person name="Elkins T."/>
            <person name="Engels R."/>
            <person name="Erickson J."/>
            <person name="Farina A."/>
            <person name="Faro S."/>
            <person name="Ferreira P."/>
            <person name="Fischer H."/>
            <person name="Fitzgerald M."/>
            <person name="Foley K."/>
            <person name="Gage D."/>
            <person name="Galagan J."/>
            <person name="Gearin G."/>
            <person name="Gnerre S."/>
            <person name="Gnirke A."/>
            <person name="Goyette A."/>
            <person name="Graham J."/>
            <person name="Grandbois E."/>
            <person name="Gyaltsen K."/>
            <person name="Hafez N."/>
            <person name="Hagopian D."/>
            <person name="Hagos B."/>
            <person name="Hall J."/>
            <person name="Hatcher B."/>
            <person name="Heller A."/>
            <person name="Higgins H."/>
            <person name="Honan T."/>
            <person name="Horn A."/>
            <person name="Houde N."/>
            <person name="Hughes L."/>
            <person name="Hulme W."/>
            <person name="Husby E."/>
            <person name="Iliev I."/>
            <person name="Jaffe D."/>
            <person name="Jones C."/>
            <person name="Kamal M."/>
            <person name="Kamat A."/>
            <person name="Kamvysselis M."/>
            <person name="Karlsson E."/>
            <person name="Kells C."/>
            <person name="Kieu A."/>
            <person name="Kisner P."/>
            <person name="Kodira C."/>
            <person name="Kulbokas E."/>
            <person name="Labutti K."/>
            <person name="Lama D."/>
            <person name="Landers T."/>
            <person name="Leger J."/>
            <person name="Levine S."/>
            <person name="Lewis D."/>
            <person name="Lewis T."/>
            <person name="Lindblad-toh K."/>
            <person name="Liu X."/>
            <person name="Lokyitsang T."/>
            <person name="Lokyitsang Y."/>
            <person name="Lucien O."/>
            <person name="Lui A."/>
            <person name="Ma L.J."/>
            <person name="Mabbitt R."/>
            <person name="Macdonald J."/>
            <person name="Maclean C."/>
            <person name="Major J."/>
            <person name="Manning J."/>
            <person name="Marabella R."/>
            <person name="Maru K."/>
            <person name="Matthews C."/>
            <person name="Mauceli E."/>
            <person name="Mccarthy M."/>
            <person name="Mcdonough S."/>
            <person name="Mcghee T."/>
            <person name="Meldrim J."/>
            <person name="Meneus L."/>
            <person name="Mesirov J."/>
            <person name="Mihalev A."/>
            <person name="Mihova T."/>
            <person name="Mikkelsen T."/>
            <person name="Mlenga V."/>
            <person name="Moru K."/>
            <person name="Mozes J."/>
            <person name="Mulrain L."/>
            <person name="Munson G."/>
            <person name="Naylor J."/>
            <person name="Newes C."/>
            <person name="Nguyen C."/>
            <person name="Nguyen N."/>
            <person name="Nguyen T."/>
            <person name="Nicol R."/>
            <person name="Nielsen C."/>
            <person name="Nizzari M."/>
            <person name="Norbu C."/>
            <person name="Norbu N."/>
            <person name="O'donnell P."/>
            <person name="Okoawo O."/>
            <person name="O'leary S."/>
            <person name="Omotosho B."/>
            <person name="O'neill K."/>
            <person name="Osman S."/>
            <person name="Parker S."/>
            <person name="Perrin D."/>
            <person name="Phunkhang P."/>
            <person name="Piqani B."/>
            <person name="Purcell S."/>
            <person name="Rachupka T."/>
            <person name="Ramasamy U."/>
            <person name="Rameau R."/>
            <person name="Ray V."/>
            <person name="Raymond C."/>
            <person name="Retta R."/>
            <person name="Richardson S."/>
            <person name="Rise C."/>
            <person name="Rodriguez J."/>
            <person name="Rogers J."/>
            <person name="Rogov P."/>
            <person name="Rutman M."/>
            <person name="Schupbach R."/>
            <person name="Seaman C."/>
            <person name="Settipalli S."/>
            <person name="Sharpe T."/>
            <person name="Sheridan J."/>
            <person name="Sherpa N."/>
            <person name="Shi J."/>
            <person name="Smirnov S."/>
            <person name="Smith C."/>
            <person name="Sougnez C."/>
            <person name="Spencer B."/>
            <person name="Stalker J."/>
            <person name="Stange-thomann N."/>
            <person name="Stavropoulos S."/>
            <person name="Stetson K."/>
            <person name="Stone C."/>
            <person name="Stone S."/>
            <person name="Stubbs M."/>
            <person name="Talamas J."/>
            <person name="Tchuinga P."/>
            <person name="Tenzing P."/>
            <person name="Tesfaye S."/>
            <person name="Theodore J."/>
            <person name="Thoulutsang Y."/>
            <person name="Topham K."/>
            <person name="Towey S."/>
            <person name="Tsamla T."/>
            <person name="Tsomo N."/>
            <person name="Vallee D."/>
            <person name="Vassiliev H."/>
            <person name="Venkataraman V."/>
            <person name="Vinson J."/>
            <person name="Vo A."/>
            <person name="Wade C."/>
            <person name="Wang S."/>
            <person name="Wangchuk T."/>
            <person name="Wangdi T."/>
            <person name="Whittaker C."/>
            <person name="Wilkinson J."/>
            <person name="Wu Y."/>
            <person name="Wyman D."/>
            <person name="Yadav S."/>
            <person name="Yang S."/>
            <person name="Yang X."/>
            <person name="Yeager S."/>
            <person name="Yee E."/>
            <person name="Young G."/>
            <person name="Zainoun J."/>
            <person name="Zembeck L."/>
            <person name="Zimmer A."/>
            <person name="Zody M."/>
            <person name="Lander E."/>
        </authorList>
    </citation>
    <scope>NUCLEOTIDE SEQUENCE [LARGE SCALE GENOMIC DNA]</scope>
</reference>
<keyword evidence="2" id="KW-0547">Nucleotide-binding</keyword>
<dbReference type="InterPro" id="IPR027417">
    <property type="entry name" value="P-loop_NTPase"/>
</dbReference>
<evidence type="ECO:0000313" key="5">
    <source>
        <dbReference type="Proteomes" id="UP000007875"/>
    </source>
</evidence>
<dbReference type="SMART" id="SM00176">
    <property type="entry name" value="RAN"/>
    <property type="match status" value="1"/>
</dbReference>
<dbReference type="OMA" id="YKNVNLH"/>
<comment type="similarity">
    <text evidence="1">Belongs to the small GTPase superfamily. Rab family.</text>
</comment>
<feature type="region of interest" description="Disordered" evidence="3">
    <location>
        <begin position="198"/>
        <end position="223"/>
    </location>
</feature>
<dbReference type="InParanoid" id="H2YUK9"/>
<reference evidence="4" key="2">
    <citation type="submission" date="2025-08" db="UniProtKB">
        <authorList>
            <consortium name="Ensembl"/>
        </authorList>
    </citation>
    <scope>IDENTIFICATION</scope>
</reference>
<dbReference type="SMART" id="SM00173">
    <property type="entry name" value="RAS"/>
    <property type="match status" value="1"/>
</dbReference>
<accession>H2YUK9</accession>
<dbReference type="SMART" id="SM00175">
    <property type="entry name" value="RAB"/>
    <property type="match status" value="1"/>
</dbReference>
<dbReference type="SMART" id="SM00174">
    <property type="entry name" value="RHO"/>
    <property type="match status" value="1"/>
</dbReference>
<dbReference type="AlphaFoldDB" id="H2YUK9"/>
<dbReference type="Pfam" id="PF00071">
    <property type="entry name" value="Ras"/>
    <property type="match status" value="1"/>
</dbReference>
<dbReference type="HOGENOM" id="CLU_041217_10_4_1"/>
<reference evidence="4" key="3">
    <citation type="submission" date="2025-09" db="UniProtKB">
        <authorList>
            <consortium name="Ensembl"/>
        </authorList>
    </citation>
    <scope>IDENTIFICATION</scope>
</reference>
<dbReference type="NCBIfam" id="TIGR00231">
    <property type="entry name" value="small_GTP"/>
    <property type="match status" value="1"/>
</dbReference>
<sequence>MSDSEDEEVADTHLKIVVLGDGGCGKTSTVTRYSQDQFSKSYEPTLGVEFYLKRIVLPGNKNVTLQMCDVGGQTLGGSMFDKYIYGANGFIMLYDITSNQSFENIDSWLTSSKAVEYTTEPHYMLVGNKVDLEHQRVVSKKKHDTYATDNNMGSHFISAKTGDSVDLCFKKLAADILKIKLSKAEVDGAHRVVKAEVKSSKVESKPSVRSRPTKPKSSICLMQ</sequence>
<dbReference type="PANTHER" id="PTHR47978">
    <property type="match status" value="1"/>
</dbReference>
<keyword evidence="5" id="KW-1185">Reference proteome</keyword>
<dbReference type="InterPro" id="IPR005225">
    <property type="entry name" value="Small_GTP-bd"/>
</dbReference>
<protein>
    <recommendedName>
        <fullName evidence="6">Small monomeric GTPase</fullName>
    </recommendedName>
</protein>
<dbReference type="STRING" id="51511.ENSCSAVP00000009019"/>
<evidence type="ECO:0000256" key="1">
    <source>
        <dbReference type="ARBA" id="ARBA00006270"/>
    </source>
</evidence>
<evidence type="ECO:0000313" key="4">
    <source>
        <dbReference type="Ensembl" id="ENSCSAVP00000009019.1"/>
    </source>
</evidence>
<evidence type="ECO:0008006" key="6">
    <source>
        <dbReference type="Google" id="ProtNLM"/>
    </source>
</evidence>